<sequence length="344" mass="36590">MAGADDGHCLMAVVACSEKIRGLSVAFLRILGVAVAYYAGARIGTMEGVVRVQGADVSPLWPSTGIAVTCLFLMGAGIWPGITLGALFHLVTLDPLTVVSPGVLAGCTLAPLCSYLLLRRVGFRIELDRLRDGVALVFLGALAGMLISATVGTGMLVINGKLPVGFWPTWLAWWAGDAMGVLLVTPFLLLVCRIRLPLRTDRWVEGTAVVVAAVVITPLAIQMSLTLIFLFFPVLIWAALRFQLAGSAPYALFVSVMAILEASKSDGAFAHHSLTERLVSLQVLNGSVALTSLLVAAVVTEQKNIRLKIEQACDALAEVVERLAPAEMARFRPLEGAEGEEERG</sequence>
<protein>
    <submittedName>
        <fullName evidence="1">MASE1 domain-containing protein</fullName>
    </submittedName>
</protein>
<keyword evidence="2" id="KW-1185">Reference proteome</keyword>
<organism evidence="1 2">
    <name type="scientific">Streptomyces scopuliridis</name>
    <dbReference type="NCBI Taxonomy" id="452529"/>
    <lineage>
        <taxon>Bacteria</taxon>
        <taxon>Bacillati</taxon>
        <taxon>Actinomycetota</taxon>
        <taxon>Actinomycetes</taxon>
        <taxon>Kitasatosporales</taxon>
        <taxon>Streptomycetaceae</taxon>
        <taxon>Streptomyces</taxon>
    </lineage>
</organism>
<proteinExistence type="predicted"/>
<dbReference type="EMBL" id="CP109109">
    <property type="protein sequence ID" value="WSB96765.1"/>
    <property type="molecule type" value="Genomic_DNA"/>
</dbReference>
<evidence type="ECO:0000313" key="1">
    <source>
        <dbReference type="EMBL" id="WSB96765.1"/>
    </source>
</evidence>
<gene>
    <name evidence="1" type="ORF">OG835_06975</name>
</gene>
<evidence type="ECO:0000313" key="2">
    <source>
        <dbReference type="Proteomes" id="UP001348369"/>
    </source>
</evidence>
<reference evidence="1" key="1">
    <citation type="submission" date="2022-10" db="EMBL/GenBank/DDBJ databases">
        <title>The complete genomes of actinobacterial strains from the NBC collection.</title>
        <authorList>
            <person name="Joergensen T.S."/>
            <person name="Alvarez Arevalo M."/>
            <person name="Sterndorff E.B."/>
            <person name="Faurdal D."/>
            <person name="Vuksanovic O."/>
            <person name="Mourched A.-S."/>
            <person name="Charusanti P."/>
            <person name="Shaw S."/>
            <person name="Blin K."/>
            <person name="Weber T."/>
        </authorList>
    </citation>
    <scope>NUCLEOTIDE SEQUENCE</scope>
    <source>
        <strain evidence="1">NBC 01771</strain>
    </source>
</reference>
<dbReference type="Proteomes" id="UP001348369">
    <property type="component" value="Chromosome"/>
</dbReference>
<name>A0ACD4ZF08_9ACTN</name>
<accession>A0ACD4ZF08</accession>